<feature type="non-terminal residue" evidence="2">
    <location>
        <position position="80"/>
    </location>
</feature>
<sequence>EKQQQLDRLRKTYFDVNSKRNILPLSDEQSETLAINDGRPDSQFIQNVYREIHNAFEDEFVRYCNERIQEFEIDSIDDFL</sequence>
<evidence type="ECO:0000313" key="3">
    <source>
        <dbReference type="Proteomes" id="UP000681720"/>
    </source>
</evidence>
<name>A0A8S3BSK7_9BILA</name>
<protein>
    <submittedName>
        <fullName evidence="2">Uncharacterized protein</fullName>
    </submittedName>
</protein>
<proteinExistence type="predicted"/>
<comment type="caution">
    <text evidence="2">The sequence shown here is derived from an EMBL/GenBank/DDBJ whole genome shotgun (WGS) entry which is preliminary data.</text>
</comment>
<dbReference type="Proteomes" id="UP000681720">
    <property type="component" value="Unassembled WGS sequence"/>
</dbReference>
<feature type="non-terminal residue" evidence="2">
    <location>
        <position position="1"/>
    </location>
</feature>
<dbReference type="EMBL" id="CAJOBJ010151659">
    <property type="protein sequence ID" value="CAF4809066.1"/>
    <property type="molecule type" value="Genomic_DNA"/>
</dbReference>
<reference evidence="2" key="1">
    <citation type="submission" date="2021-02" db="EMBL/GenBank/DDBJ databases">
        <authorList>
            <person name="Nowell W R."/>
        </authorList>
    </citation>
    <scope>NUCLEOTIDE SEQUENCE</scope>
</reference>
<evidence type="ECO:0000313" key="2">
    <source>
        <dbReference type="EMBL" id="CAF4809066.1"/>
    </source>
</evidence>
<gene>
    <name evidence="1" type="ORF">BYL167_LOCUS33042</name>
    <name evidence="2" type="ORF">GIL414_LOCUS47501</name>
</gene>
<dbReference type="Proteomes" id="UP000681967">
    <property type="component" value="Unassembled WGS sequence"/>
</dbReference>
<evidence type="ECO:0000313" key="1">
    <source>
        <dbReference type="EMBL" id="CAF4434611.1"/>
    </source>
</evidence>
<accession>A0A8S3BSK7</accession>
<organism evidence="2 3">
    <name type="scientific">Rotaria magnacalcarata</name>
    <dbReference type="NCBI Taxonomy" id="392030"/>
    <lineage>
        <taxon>Eukaryota</taxon>
        <taxon>Metazoa</taxon>
        <taxon>Spiralia</taxon>
        <taxon>Gnathifera</taxon>
        <taxon>Rotifera</taxon>
        <taxon>Eurotatoria</taxon>
        <taxon>Bdelloidea</taxon>
        <taxon>Philodinida</taxon>
        <taxon>Philodinidae</taxon>
        <taxon>Rotaria</taxon>
    </lineage>
</organism>
<dbReference type="EMBL" id="CAJOBH010063048">
    <property type="protein sequence ID" value="CAF4434611.1"/>
    <property type="molecule type" value="Genomic_DNA"/>
</dbReference>
<dbReference type="AlphaFoldDB" id="A0A8S3BSK7"/>